<accession>A0A382B8N7</accession>
<dbReference type="GO" id="GO:0005829">
    <property type="term" value="C:cytosol"/>
    <property type="evidence" value="ECO:0007669"/>
    <property type="project" value="TreeGrafter"/>
</dbReference>
<keyword evidence="3" id="KW-0660">Purine salvage</keyword>
<evidence type="ECO:0000259" key="4">
    <source>
        <dbReference type="Pfam" id="PF01048"/>
    </source>
</evidence>
<dbReference type="InterPro" id="IPR035994">
    <property type="entry name" value="Nucleoside_phosphorylase_sf"/>
</dbReference>
<sequence length="287" mass="32736">MGFIGGSGLYNLNFLDDVKYHDLKSSFGNPSDKIIEGKIKENKIFFLTRHGKGHKLSPSSINYRANIDCLKQCGVTDIVSLSAVGSLKENLTPGTFVLVNQFIDRTINRKKSFFDNGIVAHVSMAKPVSKELMNASEIILKQLNFVYSYGGTYLTMEGPQFSTYAESNLYRQWGCDVIGMTNMPEAKLAREAEIRYCSISMVTDYDCWHSKHESVNLQTVIQTLKDNVDKSKLFIKKFSEYYYQGIDFSKDTTSNILDSSIITNRNSWDEEIAKNLFYILQRYKDKN</sequence>
<keyword evidence="1" id="KW-0328">Glycosyltransferase</keyword>
<evidence type="ECO:0000256" key="2">
    <source>
        <dbReference type="ARBA" id="ARBA00022679"/>
    </source>
</evidence>
<dbReference type="CDD" id="cd09010">
    <property type="entry name" value="MTAP_SsMTAPII_like_MTIP"/>
    <property type="match status" value="1"/>
</dbReference>
<dbReference type="PANTHER" id="PTHR42679:SF2">
    <property type="entry name" value="S-METHYL-5'-THIOADENOSINE PHOSPHORYLASE"/>
    <property type="match status" value="1"/>
</dbReference>
<organism evidence="5">
    <name type="scientific">marine metagenome</name>
    <dbReference type="NCBI Taxonomy" id="408172"/>
    <lineage>
        <taxon>unclassified sequences</taxon>
        <taxon>metagenomes</taxon>
        <taxon>ecological metagenomes</taxon>
    </lineage>
</organism>
<reference evidence="5" key="1">
    <citation type="submission" date="2018-05" db="EMBL/GenBank/DDBJ databases">
        <authorList>
            <person name="Lanie J.A."/>
            <person name="Ng W.-L."/>
            <person name="Kazmierczak K.M."/>
            <person name="Andrzejewski T.M."/>
            <person name="Davidsen T.M."/>
            <person name="Wayne K.J."/>
            <person name="Tettelin H."/>
            <person name="Glass J.I."/>
            <person name="Rusch D."/>
            <person name="Podicherti R."/>
            <person name="Tsui H.-C.T."/>
            <person name="Winkler M.E."/>
        </authorList>
    </citation>
    <scope>NUCLEOTIDE SEQUENCE</scope>
</reference>
<keyword evidence="2" id="KW-0808">Transferase</keyword>
<dbReference type="AlphaFoldDB" id="A0A382B8N7"/>
<evidence type="ECO:0000256" key="1">
    <source>
        <dbReference type="ARBA" id="ARBA00022676"/>
    </source>
</evidence>
<gene>
    <name evidence="5" type="ORF">METZ01_LOCUS163000</name>
</gene>
<proteinExistence type="inferred from homology"/>
<dbReference type="Pfam" id="PF01048">
    <property type="entry name" value="PNP_UDP_1"/>
    <property type="match status" value="1"/>
</dbReference>
<feature type="domain" description="Nucleoside phosphorylase" evidence="4">
    <location>
        <begin position="2"/>
        <end position="238"/>
    </location>
</feature>
<dbReference type="SUPFAM" id="SSF53167">
    <property type="entry name" value="Purine and uridine phosphorylases"/>
    <property type="match status" value="1"/>
</dbReference>
<dbReference type="GO" id="GO:0006166">
    <property type="term" value="P:purine ribonucleoside salvage"/>
    <property type="evidence" value="ECO:0007669"/>
    <property type="project" value="UniProtKB-KW"/>
</dbReference>
<evidence type="ECO:0000313" key="5">
    <source>
        <dbReference type="EMBL" id="SVB10146.1"/>
    </source>
</evidence>
<dbReference type="PANTHER" id="PTHR42679">
    <property type="entry name" value="S-METHYL-5'-THIOADENOSINE PHOSPHORYLASE"/>
    <property type="match status" value="1"/>
</dbReference>
<dbReference type="GO" id="GO:0019509">
    <property type="term" value="P:L-methionine salvage from methylthioadenosine"/>
    <property type="evidence" value="ECO:0007669"/>
    <property type="project" value="TreeGrafter"/>
</dbReference>
<dbReference type="GO" id="GO:0017061">
    <property type="term" value="F:S-methyl-5-thioadenosine phosphorylase activity"/>
    <property type="evidence" value="ECO:0007669"/>
    <property type="project" value="InterPro"/>
</dbReference>
<name>A0A382B8N7_9ZZZZ</name>
<evidence type="ECO:0000256" key="3">
    <source>
        <dbReference type="ARBA" id="ARBA00022726"/>
    </source>
</evidence>
<dbReference type="NCBIfam" id="TIGR01694">
    <property type="entry name" value="MTAP"/>
    <property type="match status" value="1"/>
</dbReference>
<protein>
    <recommendedName>
        <fullName evidence="4">Nucleoside phosphorylase domain-containing protein</fullName>
    </recommendedName>
</protein>
<dbReference type="InterPro" id="IPR010044">
    <property type="entry name" value="MTAP"/>
</dbReference>
<dbReference type="EMBL" id="UINC01028697">
    <property type="protein sequence ID" value="SVB10146.1"/>
    <property type="molecule type" value="Genomic_DNA"/>
</dbReference>
<dbReference type="HAMAP" id="MF_01963">
    <property type="entry name" value="MTAP"/>
    <property type="match status" value="1"/>
</dbReference>
<dbReference type="FunFam" id="3.40.50.1580:FF:000012">
    <property type="entry name" value="Probable 6-oxopurine nucleoside phosphorylase"/>
    <property type="match status" value="1"/>
</dbReference>
<dbReference type="Gene3D" id="3.40.50.1580">
    <property type="entry name" value="Nucleoside phosphorylase domain"/>
    <property type="match status" value="1"/>
</dbReference>
<dbReference type="InterPro" id="IPR000845">
    <property type="entry name" value="Nucleoside_phosphorylase_d"/>
</dbReference>